<evidence type="ECO:0000256" key="7">
    <source>
        <dbReference type="ARBA" id="ARBA00023175"/>
    </source>
</evidence>
<dbReference type="GO" id="GO:0005930">
    <property type="term" value="C:axoneme"/>
    <property type="evidence" value="ECO:0007669"/>
    <property type="project" value="UniProtKB-SubCell"/>
</dbReference>
<dbReference type="GO" id="GO:0005874">
    <property type="term" value="C:microtubule"/>
    <property type="evidence" value="ECO:0007669"/>
    <property type="project" value="UniProtKB-KW"/>
</dbReference>
<dbReference type="Gene3D" id="3.30.740.10">
    <property type="entry name" value="Protein Inhibitor Of Neuronal Nitric Oxide Synthase"/>
    <property type="match status" value="1"/>
</dbReference>
<evidence type="ECO:0000256" key="1">
    <source>
        <dbReference type="ARBA" id="ARBA00004430"/>
    </source>
</evidence>
<evidence type="ECO:0000256" key="4">
    <source>
        <dbReference type="ARBA" id="ARBA00022701"/>
    </source>
</evidence>
<gene>
    <name evidence="12" type="primary">g257</name>
    <name evidence="12" type="ORF">C2E20_0257</name>
</gene>
<keyword evidence="6" id="KW-0969">Cilium</keyword>
<keyword evidence="7 11" id="KW-0505">Motor protein</keyword>
<dbReference type="OrthoDB" id="10033309at2759"/>
<dbReference type="CDD" id="cd21453">
    <property type="entry name" value="DLC-like_DNAL4"/>
    <property type="match status" value="1"/>
</dbReference>
<dbReference type="SMART" id="SM01375">
    <property type="entry name" value="Dynein_light"/>
    <property type="match status" value="1"/>
</dbReference>
<keyword evidence="3 11" id="KW-0963">Cytoplasm</keyword>
<evidence type="ECO:0000256" key="5">
    <source>
        <dbReference type="ARBA" id="ARBA00023017"/>
    </source>
</evidence>
<dbReference type="PANTHER" id="PTHR11886">
    <property type="entry name" value="DYNEIN LIGHT CHAIN"/>
    <property type="match status" value="1"/>
</dbReference>
<evidence type="ECO:0000256" key="6">
    <source>
        <dbReference type="ARBA" id="ARBA00023069"/>
    </source>
</evidence>
<dbReference type="GO" id="GO:0007017">
    <property type="term" value="P:microtubule-based process"/>
    <property type="evidence" value="ECO:0007669"/>
    <property type="project" value="InterPro"/>
</dbReference>
<evidence type="ECO:0000256" key="10">
    <source>
        <dbReference type="ARBA" id="ARBA00057688"/>
    </source>
</evidence>
<dbReference type="InterPro" id="IPR001372">
    <property type="entry name" value="Dynein_light_chain_typ-1/2"/>
</dbReference>
<proteinExistence type="inferred from homology"/>
<keyword evidence="8 11" id="KW-0206">Cytoskeleton</keyword>
<dbReference type="GO" id="GO:0030286">
    <property type="term" value="C:dynein complex"/>
    <property type="evidence" value="ECO:0007669"/>
    <property type="project" value="UniProtKB-KW"/>
</dbReference>
<dbReference type="AlphaFoldDB" id="A0A2P6VRT4"/>
<dbReference type="SUPFAM" id="SSF54648">
    <property type="entry name" value="DLC"/>
    <property type="match status" value="1"/>
</dbReference>
<evidence type="ECO:0000256" key="9">
    <source>
        <dbReference type="ARBA" id="ARBA00023273"/>
    </source>
</evidence>
<evidence type="ECO:0000256" key="3">
    <source>
        <dbReference type="ARBA" id="ARBA00022490"/>
    </source>
</evidence>
<dbReference type="Proteomes" id="UP000239649">
    <property type="component" value="Unassembled WGS sequence"/>
</dbReference>
<dbReference type="STRING" id="554055.A0A2P6VRT4"/>
<dbReference type="EMBL" id="LHPF02000001">
    <property type="protein sequence ID" value="PSC76804.1"/>
    <property type="molecule type" value="Genomic_DNA"/>
</dbReference>
<comment type="caution">
    <text evidence="12">The sequence shown here is derived from an EMBL/GenBank/DDBJ whole genome shotgun (WGS) entry which is preliminary data.</text>
</comment>
<keyword evidence="13" id="KW-1185">Reference proteome</keyword>
<sequence length="89" mass="9855">MAKYPLVAASDCSVDVKQDVVDVCVTACERHGADVEKCTQTIKEALDKRWGGPWHVVVGRAFAFEITHECKHFLHIFVGGTTGVLVWKL</sequence>
<comment type="function">
    <text evidence="10">Force generating protein of respiratory cilia. Produces force towards the minus ends of microtubules. Dynein has ATPase activity.</text>
</comment>
<comment type="similarity">
    <text evidence="11">Belongs to the dynein light chain family.</text>
</comment>
<comment type="subcellular location">
    <subcellularLocation>
        <location evidence="1">Cytoplasm</location>
        <location evidence="1">Cytoskeleton</location>
        <location evidence="1">Cilium axoneme</location>
    </subcellularLocation>
</comment>
<organism evidence="12 13">
    <name type="scientific">Micractinium conductrix</name>
    <dbReference type="NCBI Taxonomy" id="554055"/>
    <lineage>
        <taxon>Eukaryota</taxon>
        <taxon>Viridiplantae</taxon>
        <taxon>Chlorophyta</taxon>
        <taxon>core chlorophytes</taxon>
        <taxon>Trebouxiophyceae</taxon>
        <taxon>Chlorellales</taxon>
        <taxon>Chlorellaceae</taxon>
        <taxon>Chlorella clade</taxon>
        <taxon>Micractinium</taxon>
    </lineage>
</organism>
<protein>
    <recommendedName>
        <fullName evidence="11">Dynein light chain</fullName>
    </recommendedName>
</protein>
<dbReference type="FunFam" id="3.30.740.10:FF:000002">
    <property type="entry name" value="Dynein light chain"/>
    <property type="match status" value="1"/>
</dbReference>
<dbReference type="InterPro" id="IPR037177">
    <property type="entry name" value="DLC_sf"/>
</dbReference>
<accession>A0A2P6VRT4</accession>
<keyword evidence="5 11" id="KW-0243">Dynein</keyword>
<keyword evidence="9" id="KW-0966">Cell projection</keyword>
<evidence type="ECO:0000256" key="2">
    <source>
        <dbReference type="ARBA" id="ARBA00011655"/>
    </source>
</evidence>
<name>A0A2P6VRT4_9CHLO</name>
<evidence type="ECO:0000256" key="8">
    <source>
        <dbReference type="ARBA" id="ARBA00023212"/>
    </source>
</evidence>
<comment type="subunit">
    <text evidence="2">Consists of at least two heavy chains and a number of intermediate and light chains.</text>
</comment>
<evidence type="ECO:0000313" key="13">
    <source>
        <dbReference type="Proteomes" id="UP000239649"/>
    </source>
</evidence>
<dbReference type="Pfam" id="PF01221">
    <property type="entry name" value="Dynein_light"/>
    <property type="match status" value="1"/>
</dbReference>
<keyword evidence="4 11" id="KW-0493">Microtubule</keyword>
<reference evidence="12 13" key="1">
    <citation type="journal article" date="2018" name="Plant J.">
        <title>Genome sequences of Chlorella sorokiniana UTEX 1602 and Micractinium conductrix SAG 241.80: implications to maltose excretion by a green alga.</title>
        <authorList>
            <person name="Arriola M.B."/>
            <person name="Velmurugan N."/>
            <person name="Zhang Y."/>
            <person name="Plunkett M.H."/>
            <person name="Hondzo H."/>
            <person name="Barney B.M."/>
        </authorList>
    </citation>
    <scope>NUCLEOTIDE SEQUENCE [LARGE SCALE GENOMIC DNA]</scope>
    <source>
        <strain evidence="12 13">SAG 241.80</strain>
    </source>
</reference>
<dbReference type="PANTHER" id="PTHR11886:SF2">
    <property type="entry name" value="DYNEIN AXONEMAL LIGHT CHAIN 4"/>
    <property type="match status" value="1"/>
</dbReference>
<evidence type="ECO:0000256" key="11">
    <source>
        <dbReference type="RuleBase" id="RU365010"/>
    </source>
</evidence>
<evidence type="ECO:0000313" key="12">
    <source>
        <dbReference type="EMBL" id="PSC76804.1"/>
    </source>
</evidence>